<protein>
    <submittedName>
        <fullName evidence="1">Uncharacterized protein</fullName>
    </submittedName>
</protein>
<reference evidence="1 2" key="2">
    <citation type="submission" date="2020-03" db="EMBL/GenBank/DDBJ databases">
        <authorList>
            <person name="Ichikawa N."/>
            <person name="Kimura A."/>
            <person name="Kitahashi Y."/>
            <person name="Uohara A."/>
        </authorList>
    </citation>
    <scope>NUCLEOTIDE SEQUENCE [LARGE SCALE GENOMIC DNA]</scope>
    <source>
        <strain evidence="1 2">NBRC 107702</strain>
    </source>
</reference>
<dbReference type="KEGG" id="pfla:Pflav_052360"/>
<evidence type="ECO:0000313" key="2">
    <source>
        <dbReference type="Proteomes" id="UP000502508"/>
    </source>
</evidence>
<gene>
    <name evidence="1" type="ORF">Pflav_052360</name>
</gene>
<reference evidence="1 2" key="1">
    <citation type="submission" date="2020-03" db="EMBL/GenBank/DDBJ databases">
        <title>Whole genome shotgun sequence of Phytohabitans flavus NBRC 107702.</title>
        <authorList>
            <person name="Komaki H."/>
            <person name="Tamura T."/>
        </authorList>
    </citation>
    <scope>NUCLEOTIDE SEQUENCE [LARGE SCALE GENOMIC DNA]</scope>
    <source>
        <strain evidence="1 2">NBRC 107702</strain>
    </source>
</reference>
<organism evidence="1 2">
    <name type="scientific">Phytohabitans flavus</name>
    <dbReference type="NCBI Taxonomy" id="1076124"/>
    <lineage>
        <taxon>Bacteria</taxon>
        <taxon>Bacillati</taxon>
        <taxon>Actinomycetota</taxon>
        <taxon>Actinomycetes</taxon>
        <taxon>Micromonosporales</taxon>
        <taxon>Micromonosporaceae</taxon>
    </lineage>
</organism>
<name>A0A6F8XYA6_9ACTN</name>
<dbReference type="Proteomes" id="UP000502508">
    <property type="component" value="Chromosome"/>
</dbReference>
<evidence type="ECO:0000313" key="1">
    <source>
        <dbReference type="EMBL" id="BCB78826.1"/>
    </source>
</evidence>
<sequence length="78" mass="8730">MWLRKLREHASPNGIERDLRGGGVLDHCDVLHTFTFSPTSPLVKKKNIVGDLSYRDVRGGPDRCSRGLTLRDTQSKPA</sequence>
<dbReference type="EMBL" id="AP022870">
    <property type="protein sequence ID" value="BCB78826.1"/>
    <property type="molecule type" value="Genomic_DNA"/>
</dbReference>
<accession>A0A6F8XYA6</accession>
<keyword evidence="2" id="KW-1185">Reference proteome</keyword>
<proteinExistence type="predicted"/>
<dbReference type="AlphaFoldDB" id="A0A6F8XYA6"/>